<gene>
    <name evidence="11" type="ORF">JCM19296_1041</name>
</gene>
<dbReference type="SUPFAM" id="SSF49464">
    <property type="entry name" value="Carboxypeptidase regulatory domain-like"/>
    <property type="match status" value="1"/>
</dbReference>
<evidence type="ECO:0000256" key="2">
    <source>
        <dbReference type="ARBA" id="ARBA00022448"/>
    </source>
</evidence>
<comment type="caution">
    <text evidence="11">The sequence shown here is derived from an EMBL/GenBank/DDBJ whole genome shotgun (WGS) entry which is preliminary data.</text>
</comment>
<keyword evidence="7 8" id="KW-0998">Cell outer membrane</keyword>
<dbReference type="InterPro" id="IPR008969">
    <property type="entry name" value="CarboxyPept-like_regulatory"/>
</dbReference>
<proteinExistence type="inferred from homology"/>
<comment type="subcellular location">
    <subcellularLocation>
        <location evidence="1 8">Cell outer membrane</location>
        <topology evidence="1 8">Multi-pass membrane protein</topology>
    </subcellularLocation>
</comment>
<dbReference type="Proteomes" id="UP000028980">
    <property type="component" value="Unassembled WGS sequence"/>
</dbReference>
<evidence type="ECO:0000256" key="1">
    <source>
        <dbReference type="ARBA" id="ARBA00004571"/>
    </source>
</evidence>
<reference evidence="11 12" key="1">
    <citation type="journal article" date="2014" name="Genome Announc.">
        <title>Draft Genome Sequences of Marine Flavobacterium Nonlabens Strains NR17, NR24, NR27, NR32, NR33, and Ara13.</title>
        <authorList>
            <person name="Nakanishi M."/>
            <person name="Meirelles P."/>
            <person name="Suzuki R."/>
            <person name="Takatani N."/>
            <person name="Mino S."/>
            <person name="Suda W."/>
            <person name="Oshima K."/>
            <person name="Hattori M."/>
            <person name="Ohkuma M."/>
            <person name="Hosokawa M."/>
            <person name="Miyashita K."/>
            <person name="Thompson F.L."/>
            <person name="Niwa A."/>
            <person name="Sawabe T."/>
            <person name="Sawabe T."/>
        </authorList>
    </citation>
    <scope>NUCLEOTIDE SEQUENCE [LARGE SCALE GENOMIC DNA]</scope>
    <source>
        <strain evidence="12">JCM19296</strain>
    </source>
</reference>
<dbReference type="AlphaFoldDB" id="A0A081D953"/>
<keyword evidence="3 8" id="KW-1134">Transmembrane beta strand</keyword>
<dbReference type="Gene3D" id="2.40.170.20">
    <property type="entry name" value="TonB-dependent receptor, beta-barrel domain"/>
    <property type="match status" value="1"/>
</dbReference>
<comment type="similarity">
    <text evidence="8">Belongs to the TonB-dependent receptor family.</text>
</comment>
<dbReference type="Gene3D" id="2.170.130.10">
    <property type="entry name" value="TonB-dependent receptor, plug domain"/>
    <property type="match status" value="1"/>
</dbReference>
<dbReference type="PANTHER" id="PTHR30069">
    <property type="entry name" value="TONB-DEPENDENT OUTER MEMBRANE RECEPTOR"/>
    <property type="match status" value="1"/>
</dbReference>
<dbReference type="Gene3D" id="2.60.40.1120">
    <property type="entry name" value="Carboxypeptidase-like, regulatory domain"/>
    <property type="match status" value="1"/>
</dbReference>
<dbReference type="EMBL" id="BBLG01000002">
    <property type="protein sequence ID" value="GAK75449.1"/>
    <property type="molecule type" value="Genomic_DNA"/>
</dbReference>
<sequence>MNKHFFFLLITTFSLIGFAQQTQYSGTVIDGSNQEPLLGASIIVKGTNVGTTSDLDGKYNITANSSDILIISYLGYLTKEIPVSSDLIVTLEEDVASLDQIVVVGYGTQAKREITGAVTVVKAETIESLKPTRIEQALQGQVAGVNVTSTSGSPGAASNIRIRGISTNGDNRPLILVDGNVVEDLSVINPGDIESYTVLKDATAGIYGVRAANGVILITTKGGRKNQKLQYEYDAFVGFQQTTRKLPTLNSKQYSLLVNEAFANNGETPPFSTIVGLNDTDWQGEVFSNAPIFNNNIGLRGGTEKAAYAFGAALLTQDGIVGAGKSNFTRSTLRFNFDYDLLSNLKVKTGLFYTGTSRSTISETGLGSVLFNAVNNAPTFSVRDANGDFTLAEGLGNEVINPVHQLENTFNSNKVDKISGNFGLNYKFWDDFTVETRIQFNYAEAYGDNFAPEANYGSGKVFNLTRNVYGEYSNYFRDYTYDAFINYKHTFAQAHNLNATVGMSAFRTTGKFNGLTGFDIPDNNFSNANRQNASDIVDNFQNGGDEYDARLLSHFARLQYDYDGKYLFSGVIRRDGSTKFGPENKFGIFPSASAGWVLSKESFLEESKAINFLKLRGSYGIIGNDRIPDYRFISLLNGEGAYVIGDNLIFGTAIGAISNPEIKWEEQYTADIGLEAEFLDYKLNVTIDYYTRRTEDLLLVPVVSGTLGVTAPGSSAPVINGGDIENKGLEFAISYKDKINDNLSFTASYNFATLKNEVLKVNNSVGFLEGGSFGVGQPAPSRMEVGKPIGYFYGYRTDGIFQDANEVASHPSQLALGAIAQPGDIRYVDINEDGVINLEDRTDLGNPIPDVTMGLNLSVNYKNWDVQTYLYASIGNDVVRNYERNQSLTNLTTNYLDRWTGPGTSNSTPRVTTGATSNQVFSDFYVEDGSFLRAQNMQVGYTITDATLDTLKIKDMRFYVSVNNLFTLTKYRGFDPSASDGAPIGGGIDYGFYPVPRTFLAGVNLKF</sequence>
<evidence type="ECO:0000259" key="10">
    <source>
        <dbReference type="Pfam" id="PF07715"/>
    </source>
</evidence>
<evidence type="ECO:0000256" key="4">
    <source>
        <dbReference type="ARBA" id="ARBA00022692"/>
    </source>
</evidence>
<evidence type="ECO:0000256" key="7">
    <source>
        <dbReference type="ARBA" id="ARBA00023237"/>
    </source>
</evidence>
<dbReference type="NCBIfam" id="TIGR04057">
    <property type="entry name" value="SusC_RagA_signa"/>
    <property type="match status" value="1"/>
</dbReference>
<dbReference type="PROSITE" id="PS52016">
    <property type="entry name" value="TONB_DEPENDENT_REC_3"/>
    <property type="match status" value="1"/>
</dbReference>
<feature type="signal peptide" evidence="9">
    <location>
        <begin position="1"/>
        <end position="19"/>
    </location>
</feature>
<evidence type="ECO:0000256" key="3">
    <source>
        <dbReference type="ARBA" id="ARBA00022452"/>
    </source>
</evidence>
<dbReference type="InterPro" id="IPR037066">
    <property type="entry name" value="Plug_dom_sf"/>
</dbReference>
<evidence type="ECO:0000256" key="5">
    <source>
        <dbReference type="ARBA" id="ARBA00022729"/>
    </source>
</evidence>
<keyword evidence="5 9" id="KW-0732">Signal</keyword>
<feature type="chain" id="PRO_5001756592" evidence="9">
    <location>
        <begin position="20"/>
        <end position="1007"/>
    </location>
</feature>
<dbReference type="GO" id="GO:0009279">
    <property type="term" value="C:cell outer membrane"/>
    <property type="evidence" value="ECO:0007669"/>
    <property type="project" value="UniProtKB-SubCell"/>
</dbReference>
<dbReference type="InterPro" id="IPR039426">
    <property type="entry name" value="TonB-dep_rcpt-like"/>
</dbReference>
<dbReference type="GO" id="GO:0015344">
    <property type="term" value="F:siderophore uptake transmembrane transporter activity"/>
    <property type="evidence" value="ECO:0007669"/>
    <property type="project" value="TreeGrafter"/>
</dbReference>
<evidence type="ECO:0000256" key="9">
    <source>
        <dbReference type="SAM" id="SignalP"/>
    </source>
</evidence>
<dbReference type="Pfam" id="PF13715">
    <property type="entry name" value="CarbopepD_reg_2"/>
    <property type="match status" value="1"/>
</dbReference>
<evidence type="ECO:0000256" key="6">
    <source>
        <dbReference type="ARBA" id="ARBA00023136"/>
    </source>
</evidence>
<keyword evidence="4 8" id="KW-0812">Transmembrane</keyword>
<dbReference type="NCBIfam" id="TIGR04056">
    <property type="entry name" value="OMP_RagA_SusC"/>
    <property type="match status" value="1"/>
</dbReference>
<dbReference type="Pfam" id="PF07715">
    <property type="entry name" value="Plug"/>
    <property type="match status" value="1"/>
</dbReference>
<name>A0A081D953_NONUL</name>
<keyword evidence="6 8" id="KW-0472">Membrane</keyword>
<dbReference type="InterPro" id="IPR023996">
    <property type="entry name" value="TonB-dep_OMP_SusC/RagA"/>
</dbReference>
<dbReference type="SUPFAM" id="SSF56935">
    <property type="entry name" value="Porins"/>
    <property type="match status" value="1"/>
</dbReference>
<dbReference type="InterPro" id="IPR012910">
    <property type="entry name" value="Plug_dom"/>
</dbReference>
<dbReference type="PANTHER" id="PTHR30069:SF29">
    <property type="entry name" value="HEMOGLOBIN AND HEMOGLOBIN-HAPTOGLOBIN-BINDING PROTEIN 1-RELATED"/>
    <property type="match status" value="1"/>
</dbReference>
<evidence type="ECO:0000313" key="12">
    <source>
        <dbReference type="Proteomes" id="UP000028980"/>
    </source>
</evidence>
<protein>
    <submittedName>
        <fullName evidence="11">TonB-dependent receptor</fullName>
    </submittedName>
</protein>
<accession>A0A081D953</accession>
<organism evidence="11 12">
    <name type="scientific">Nonlabens ulvanivorans</name>
    <name type="common">Persicivirga ulvanivorans</name>
    <dbReference type="NCBI Taxonomy" id="906888"/>
    <lineage>
        <taxon>Bacteria</taxon>
        <taxon>Pseudomonadati</taxon>
        <taxon>Bacteroidota</taxon>
        <taxon>Flavobacteriia</taxon>
        <taxon>Flavobacteriales</taxon>
        <taxon>Flavobacteriaceae</taxon>
        <taxon>Nonlabens</taxon>
    </lineage>
</organism>
<dbReference type="GO" id="GO:0044718">
    <property type="term" value="P:siderophore transmembrane transport"/>
    <property type="evidence" value="ECO:0007669"/>
    <property type="project" value="TreeGrafter"/>
</dbReference>
<evidence type="ECO:0000256" key="8">
    <source>
        <dbReference type="PROSITE-ProRule" id="PRU01360"/>
    </source>
</evidence>
<feature type="domain" description="TonB-dependent receptor plug" evidence="10">
    <location>
        <begin position="111"/>
        <end position="215"/>
    </location>
</feature>
<keyword evidence="2 8" id="KW-0813">Transport</keyword>
<dbReference type="InterPro" id="IPR023997">
    <property type="entry name" value="TonB-dep_OMP_SusC/RagA_CS"/>
</dbReference>
<keyword evidence="11" id="KW-0675">Receptor</keyword>
<dbReference type="InterPro" id="IPR036942">
    <property type="entry name" value="Beta-barrel_TonB_sf"/>
</dbReference>
<evidence type="ECO:0000313" key="11">
    <source>
        <dbReference type="EMBL" id="GAK75449.1"/>
    </source>
</evidence>